<gene>
    <name evidence="2" type="ORF">Taro_028592</name>
</gene>
<organism evidence="2 3">
    <name type="scientific">Colocasia esculenta</name>
    <name type="common">Wild taro</name>
    <name type="synonym">Arum esculentum</name>
    <dbReference type="NCBI Taxonomy" id="4460"/>
    <lineage>
        <taxon>Eukaryota</taxon>
        <taxon>Viridiplantae</taxon>
        <taxon>Streptophyta</taxon>
        <taxon>Embryophyta</taxon>
        <taxon>Tracheophyta</taxon>
        <taxon>Spermatophyta</taxon>
        <taxon>Magnoliopsida</taxon>
        <taxon>Liliopsida</taxon>
        <taxon>Araceae</taxon>
        <taxon>Aroideae</taxon>
        <taxon>Colocasieae</taxon>
        <taxon>Colocasia</taxon>
    </lineage>
</organism>
<dbReference type="EMBL" id="NMUH01001853">
    <property type="protein sequence ID" value="MQL95915.1"/>
    <property type="molecule type" value="Genomic_DNA"/>
</dbReference>
<sequence>MLPHHALQQAGQYMQQAPIFPPRPAMPFSPQQVQQQQQQTLLPTQHQFHQMPQLQVQGHIDMRPGMDNGMHAMHAEATLGMHSGLPTTSLSEFPKGATAGSSSDGRGNKQDAIAGAESASSDGHRTSVNEHGSGDKEPSLQKRLQEGKTP</sequence>
<evidence type="ECO:0000313" key="3">
    <source>
        <dbReference type="Proteomes" id="UP000652761"/>
    </source>
</evidence>
<evidence type="ECO:0000256" key="1">
    <source>
        <dbReference type="SAM" id="MobiDB-lite"/>
    </source>
</evidence>
<protein>
    <submittedName>
        <fullName evidence="2">Uncharacterized protein</fullName>
    </submittedName>
</protein>
<dbReference type="Proteomes" id="UP000652761">
    <property type="component" value="Unassembled WGS sequence"/>
</dbReference>
<reference evidence="2" key="1">
    <citation type="submission" date="2017-07" db="EMBL/GenBank/DDBJ databases">
        <title>Taro Niue Genome Assembly and Annotation.</title>
        <authorList>
            <person name="Atibalentja N."/>
            <person name="Keating K."/>
            <person name="Fields C.J."/>
        </authorList>
    </citation>
    <scope>NUCLEOTIDE SEQUENCE</scope>
    <source>
        <strain evidence="2">Niue_2</strain>
        <tissue evidence="2">Leaf</tissue>
    </source>
</reference>
<feature type="region of interest" description="Disordered" evidence="1">
    <location>
        <begin position="63"/>
        <end position="150"/>
    </location>
</feature>
<feature type="compositionally biased region" description="Basic and acidic residues" evidence="1">
    <location>
        <begin position="122"/>
        <end position="150"/>
    </location>
</feature>
<feature type="region of interest" description="Disordered" evidence="1">
    <location>
        <begin position="18"/>
        <end position="38"/>
    </location>
</feature>
<comment type="caution">
    <text evidence="2">The sequence shown here is derived from an EMBL/GenBank/DDBJ whole genome shotgun (WGS) entry which is preliminary data.</text>
</comment>
<name>A0A843VJ01_COLES</name>
<keyword evidence="3" id="KW-1185">Reference proteome</keyword>
<dbReference type="OrthoDB" id="10265171at2759"/>
<dbReference type="AlphaFoldDB" id="A0A843VJ01"/>
<proteinExistence type="predicted"/>
<evidence type="ECO:0000313" key="2">
    <source>
        <dbReference type="EMBL" id="MQL95915.1"/>
    </source>
</evidence>
<accession>A0A843VJ01</accession>